<name>A0ABU9XQT6_9SPHN</name>
<comment type="caution">
    <text evidence="1">The sequence shown here is derived from an EMBL/GenBank/DDBJ whole genome shotgun (WGS) entry which is preliminary data.</text>
</comment>
<dbReference type="SUPFAM" id="SSF52266">
    <property type="entry name" value="SGNH hydrolase"/>
    <property type="match status" value="1"/>
</dbReference>
<dbReference type="EC" id="3.1.-.-" evidence="1"/>
<organism evidence="1 2">
    <name type="scientific">Sphingomonas qilianensis</name>
    <dbReference type="NCBI Taxonomy" id="1736690"/>
    <lineage>
        <taxon>Bacteria</taxon>
        <taxon>Pseudomonadati</taxon>
        <taxon>Pseudomonadota</taxon>
        <taxon>Alphaproteobacteria</taxon>
        <taxon>Sphingomonadales</taxon>
        <taxon>Sphingomonadaceae</taxon>
        <taxon>Sphingomonas</taxon>
    </lineage>
</organism>
<sequence>MLIKLAEPGFGAETANFRQTGTRTQCADASDSAYCLASWRKAGAPPAVLWFGNSQLTGINRYGPGDLNAPELLRRTLAQRGHYLVTYSQPNADLTEQTIVWNATAPAYRPKLLILPICYDDIRELGVRDTVADFVDRPAVMARLRAQSYWPLIAGAVQQSAKAGAPPATGHASIQTTVDAAATRFLRDHWALWRDRDALRGALGFVTHILRNELLGIHSTSKRPVDTSIYADRLALLDGLVADARAHGTDVLLYVPPYRQDIDGPYPMAQYRGFKRDLQQLAMRHGAGFADLDPIVPGPEWATVTDAVFGFKEPDFMHFTAAGHRRLAADVDRATRRLGY</sequence>
<keyword evidence="2" id="KW-1185">Reference proteome</keyword>
<dbReference type="EMBL" id="JBDIMF010000001">
    <property type="protein sequence ID" value="MEN2785440.1"/>
    <property type="molecule type" value="Genomic_DNA"/>
</dbReference>
<dbReference type="RefSeq" id="WP_345862924.1">
    <property type="nucleotide sequence ID" value="NZ_JBDIMF010000001.1"/>
</dbReference>
<evidence type="ECO:0000313" key="2">
    <source>
        <dbReference type="Proteomes" id="UP001404104"/>
    </source>
</evidence>
<dbReference type="Proteomes" id="UP001404104">
    <property type="component" value="Unassembled WGS sequence"/>
</dbReference>
<dbReference type="InterPro" id="IPR036514">
    <property type="entry name" value="SGNH_hydro_sf"/>
</dbReference>
<gene>
    <name evidence="1" type="ORF">ABC969_03275</name>
</gene>
<proteinExistence type="predicted"/>
<dbReference type="Gene3D" id="3.40.50.1110">
    <property type="entry name" value="SGNH hydrolase"/>
    <property type="match status" value="1"/>
</dbReference>
<reference evidence="1 2" key="1">
    <citation type="submission" date="2024-05" db="EMBL/GenBank/DDBJ databases">
        <authorList>
            <person name="Liu Q."/>
            <person name="Xin Y.-H."/>
        </authorList>
    </citation>
    <scope>NUCLEOTIDE SEQUENCE [LARGE SCALE GENOMIC DNA]</scope>
    <source>
        <strain evidence="1 2">CGMCC 1.15349</strain>
    </source>
</reference>
<accession>A0ABU9XQT6</accession>
<protein>
    <submittedName>
        <fullName evidence="1">SGNH/GDSL hydrolase family protein</fullName>
        <ecNumber evidence="1">3.1.-.-</ecNumber>
    </submittedName>
</protein>
<dbReference type="GO" id="GO:0016787">
    <property type="term" value="F:hydrolase activity"/>
    <property type="evidence" value="ECO:0007669"/>
    <property type="project" value="UniProtKB-KW"/>
</dbReference>
<evidence type="ECO:0000313" key="1">
    <source>
        <dbReference type="EMBL" id="MEN2785440.1"/>
    </source>
</evidence>
<keyword evidence="1" id="KW-0378">Hydrolase</keyword>